<dbReference type="PROSITE" id="PS51740">
    <property type="entry name" value="SPOVT_ABRB"/>
    <property type="match status" value="2"/>
</dbReference>
<dbReference type="RefSeq" id="WP_377576995.1">
    <property type="nucleotide sequence ID" value="NZ_JBHTKA010000001.1"/>
</dbReference>
<dbReference type="InterPro" id="IPR003444">
    <property type="entry name" value="MraZ"/>
</dbReference>
<dbReference type="PANTHER" id="PTHR34701">
    <property type="entry name" value="TRANSCRIPTIONAL REGULATOR MRAZ"/>
    <property type="match status" value="1"/>
</dbReference>
<dbReference type="Gene3D" id="3.40.1550.20">
    <property type="entry name" value="Transcriptional regulator MraZ domain"/>
    <property type="match status" value="1"/>
</dbReference>
<dbReference type="InterPro" id="IPR035644">
    <property type="entry name" value="MraZ_C"/>
</dbReference>
<dbReference type="HAMAP" id="MF_01008">
    <property type="entry name" value="MraZ"/>
    <property type="match status" value="1"/>
</dbReference>
<organism evidence="9 10">
    <name type="scientific">Ohtaekwangia kribbensis</name>
    <dbReference type="NCBI Taxonomy" id="688913"/>
    <lineage>
        <taxon>Bacteria</taxon>
        <taxon>Pseudomonadati</taxon>
        <taxon>Bacteroidota</taxon>
        <taxon>Cytophagia</taxon>
        <taxon>Cytophagales</taxon>
        <taxon>Fulvivirgaceae</taxon>
        <taxon>Ohtaekwangia</taxon>
    </lineage>
</organism>
<dbReference type="CDD" id="cd16321">
    <property type="entry name" value="MraZ_C"/>
    <property type="match status" value="1"/>
</dbReference>
<evidence type="ECO:0000256" key="7">
    <source>
        <dbReference type="HAMAP-Rule" id="MF_01008"/>
    </source>
</evidence>
<feature type="domain" description="SpoVT-AbrB" evidence="8">
    <location>
        <begin position="7"/>
        <end position="53"/>
    </location>
</feature>
<comment type="similarity">
    <text evidence="7">Belongs to the MraZ family.</text>
</comment>
<dbReference type="NCBIfam" id="TIGR00242">
    <property type="entry name" value="division/cell wall cluster transcriptional repressor MraZ"/>
    <property type="match status" value="1"/>
</dbReference>
<dbReference type="InterPro" id="IPR020603">
    <property type="entry name" value="MraZ_dom"/>
</dbReference>
<comment type="subcellular location">
    <subcellularLocation>
        <location evidence="7">Cytoplasm</location>
        <location evidence="7">Nucleoid</location>
    </subcellularLocation>
</comment>
<evidence type="ECO:0000259" key="8">
    <source>
        <dbReference type="PROSITE" id="PS51740"/>
    </source>
</evidence>
<dbReference type="Proteomes" id="UP001597112">
    <property type="component" value="Unassembled WGS sequence"/>
</dbReference>
<keyword evidence="3" id="KW-0677">Repeat</keyword>
<evidence type="ECO:0000256" key="1">
    <source>
        <dbReference type="ARBA" id="ARBA00013860"/>
    </source>
</evidence>
<dbReference type="InterPro" id="IPR007159">
    <property type="entry name" value="SpoVT-AbrB_dom"/>
</dbReference>
<dbReference type="CDD" id="cd16320">
    <property type="entry name" value="MraZ_N"/>
    <property type="match status" value="1"/>
</dbReference>
<dbReference type="SUPFAM" id="SSF89447">
    <property type="entry name" value="AbrB/MazE/MraZ-like"/>
    <property type="match status" value="1"/>
</dbReference>
<keyword evidence="5 7" id="KW-0238">DNA-binding</keyword>
<proteinExistence type="inferred from homology"/>
<dbReference type="PANTHER" id="PTHR34701:SF1">
    <property type="entry name" value="TRANSCRIPTIONAL REGULATOR MRAZ"/>
    <property type="match status" value="1"/>
</dbReference>
<reference evidence="10" key="1">
    <citation type="journal article" date="2019" name="Int. J. Syst. Evol. Microbiol.">
        <title>The Global Catalogue of Microorganisms (GCM) 10K type strain sequencing project: providing services to taxonomists for standard genome sequencing and annotation.</title>
        <authorList>
            <consortium name="The Broad Institute Genomics Platform"/>
            <consortium name="The Broad Institute Genome Sequencing Center for Infectious Disease"/>
            <person name="Wu L."/>
            <person name="Ma J."/>
        </authorList>
    </citation>
    <scope>NUCLEOTIDE SEQUENCE [LARGE SCALE GENOMIC DNA]</scope>
    <source>
        <strain evidence="10">CCUG 58938</strain>
    </source>
</reference>
<accession>A0ABW3JZ61</accession>
<dbReference type="EMBL" id="JBHTKA010000001">
    <property type="protein sequence ID" value="MFD0999119.1"/>
    <property type="molecule type" value="Genomic_DNA"/>
</dbReference>
<evidence type="ECO:0000256" key="5">
    <source>
        <dbReference type="ARBA" id="ARBA00023125"/>
    </source>
</evidence>
<evidence type="ECO:0000256" key="4">
    <source>
        <dbReference type="ARBA" id="ARBA00023015"/>
    </source>
</evidence>
<keyword evidence="2 7" id="KW-0963">Cytoplasm</keyword>
<evidence type="ECO:0000313" key="10">
    <source>
        <dbReference type="Proteomes" id="UP001597112"/>
    </source>
</evidence>
<evidence type="ECO:0000256" key="2">
    <source>
        <dbReference type="ARBA" id="ARBA00022490"/>
    </source>
</evidence>
<feature type="domain" description="SpoVT-AbrB" evidence="8">
    <location>
        <begin position="82"/>
        <end position="125"/>
    </location>
</feature>
<dbReference type="InterPro" id="IPR035642">
    <property type="entry name" value="MraZ_N"/>
</dbReference>
<dbReference type="InterPro" id="IPR037914">
    <property type="entry name" value="SpoVT-AbrB_sf"/>
</dbReference>
<comment type="subunit">
    <text evidence="7">Forms oligomers.</text>
</comment>
<name>A0ABW3JZ61_9BACT</name>
<gene>
    <name evidence="7 9" type="primary">mraZ</name>
    <name evidence="9" type="ORF">ACFQ21_07365</name>
</gene>
<dbReference type="Pfam" id="PF02381">
    <property type="entry name" value="MraZ"/>
    <property type="match status" value="2"/>
</dbReference>
<dbReference type="InterPro" id="IPR038619">
    <property type="entry name" value="MraZ_sf"/>
</dbReference>
<keyword evidence="10" id="KW-1185">Reference proteome</keyword>
<comment type="caution">
    <text evidence="9">The sequence shown here is derived from an EMBL/GenBank/DDBJ whole genome shotgun (WGS) entry which is preliminary data.</text>
</comment>
<sequence>MTFFTSEYESKLDAKGRLVLPARIKAQLPENEGNVLMIRKSLDPCLIIYPMVEFNKVFSKISGLNEFNKEAVPLQRSFFAGTTEVEMDNNGRILIPKKYLAHAQIDKDVILVGMGNKVEVWNPTLYEKHLIQDPSELSELAQKYLGEQ</sequence>
<evidence type="ECO:0000313" key="9">
    <source>
        <dbReference type="EMBL" id="MFD0999119.1"/>
    </source>
</evidence>
<keyword evidence="4 7" id="KW-0805">Transcription regulation</keyword>
<keyword evidence="6 7" id="KW-0804">Transcription</keyword>
<evidence type="ECO:0000256" key="6">
    <source>
        <dbReference type="ARBA" id="ARBA00023163"/>
    </source>
</evidence>
<protein>
    <recommendedName>
        <fullName evidence="1 7">Transcriptional regulator MraZ</fullName>
    </recommendedName>
</protein>
<evidence type="ECO:0000256" key="3">
    <source>
        <dbReference type="ARBA" id="ARBA00022737"/>
    </source>
</evidence>